<comment type="caution">
    <text evidence="2">The sequence shown here is derived from an EMBL/GenBank/DDBJ whole genome shotgun (WGS) entry which is preliminary data.</text>
</comment>
<evidence type="ECO:0000313" key="3">
    <source>
        <dbReference type="Proteomes" id="UP000620139"/>
    </source>
</evidence>
<feature type="region of interest" description="Disordered" evidence="1">
    <location>
        <begin position="94"/>
        <end position="118"/>
    </location>
</feature>
<evidence type="ECO:0000256" key="1">
    <source>
        <dbReference type="SAM" id="MobiDB-lite"/>
    </source>
</evidence>
<proteinExistence type="predicted"/>
<reference evidence="2" key="1">
    <citation type="submission" date="2020-12" db="EMBL/GenBank/DDBJ databases">
        <title>The genome sequence of Inhella sp. 4Y17.</title>
        <authorList>
            <person name="Liu Y."/>
        </authorList>
    </citation>
    <scope>NUCLEOTIDE SEQUENCE</scope>
    <source>
        <strain evidence="2">4Y10</strain>
    </source>
</reference>
<name>A0A931IY00_9BURK</name>
<dbReference type="RefSeq" id="WP_198101597.1">
    <property type="nucleotide sequence ID" value="NZ_JAEDAL010000008.1"/>
</dbReference>
<protein>
    <submittedName>
        <fullName evidence="2">Uncharacterized protein</fullName>
    </submittedName>
</protein>
<gene>
    <name evidence="2" type="ORF">I7X43_14110</name>
</gene>
<dbReference type="EMBL" id="JAEDAL010000008">
    <property type="protein sequence ID" value="MBH9553977.1"/>
    <property type="molecule type" value="Genomic_DNA"/>
</dbReference>
<dbReference type="AlphaFoldDB" id="A0A931IY00"/>
<accession>A0A931IY00</accession>
<organism evidence="2 3">
    <name type="scientific">Inhella gelatinilytica</name>
    <dbReference type="NCBI Taxonomy" id="2795030"/>
    <lineage>
        <taxon>Bacteria</taxon>
        <taxon>Pseudomonadati</taxon>
        <taxon>Pseudomonadota</taxon>
        <taxon>Betaproteobacteria</taxon>
        <taxon>Burkholderiales</taxon>
        <taxon>Sphaerotilaceae</taxon>
        <taxon>Inhella</taxon>
    </lineage>
</organism>
<dbReference type="Proteomes" id="UP000620139">
    <property type="component" value="Unassembled WGS sequence"/>
</dbReference>
<evidence type="ECO:0000313" key="2">
    <source>
        <dbReference type="EMBL" id="MBH9553977.1"/>
    </source>
</evidence>
<keyword evidence="3" id="KW-1185">Reference proteome</keyword>
<sequence length="118" mass="13023">MLQQLMVTKYSDATAEARRVASHLRYGHIRDFDVQGAWDQEDPTPLADSPAGLSRSLLSALFDPTYWEDQVEATQDAMPGLDVVELPASAWPKEAIDTHGRDLDPTESSDGATPIQRL</sequence>
<feature type="compositionally biased region" description="Basic and acidic residues" evidence="1">
    <location>
        <begin position="94"/>
        <end position="104"/>
    </location>
</feature>